<evidence type="ECO:0000313" key="1">
    <source>
        <dbReference type="EMBL" id="KAK7392128.1"/>
    </source>
</evidence>
<accession>A0AAN9S9E9</accession>
<proteinExistence type="predicted"/>
<dbReference type="Proteomes" id="UP001386955">
    <property type="component" value="Unassembled WGS sequence"/>
</dbReference>
<dbReference type="EMBL" id="JAYMYS010000005">
    <property type="protein sequence ID" value="KAK7392128.1"/>
    <property type="molecule type" value="Genomic_DNA"/>
</dbReference>
<dbReference type="AlphaFoldDB" id="A0AAN9S9E9"/>
<sequence length="136" mass="15042">MLRSVGNLLECVWLSNMNDLKVVDNLLRVIIRVQSSNTNNLEVVDDLFGVYISPPSFEITSDALELLCSRMDDLEILRRFSMCLGSKGRKRYVGVHRGACVGGVGKCMGSKGRKRYVGVRRGVCVEGVGKCMGVLR</sequence>
<name>A0AAN9S9E9_PSOTE</name>
<protein>
    <submittedName>
        <fullName evidence="1">Uncharacterized protein</fullName>
    </submittedName>
</protein>
<keyword evidence="2" id="KW-1185">Reference proteome</keyword>
<comment type="caution">
    <text evidence="1">The sequence shown here is derived from an EMBL/GenBank/DDBJ whole genome shotgun (WGS) entry which is preliminary data.</text>
</comment>
<reference evidence="1 2" key="1">
    <citation type="submission" date="2024-01" db="EMBL/GenBank/DDBJ databases">
        <title>The genomes of 5 underutilized Papilionoideae crops provide insights into root nodulation and disease resistanc.</title>
        <authorList>
            <person name="Jiang F."/>
        </authorList>
    </citation>
    <scope>NUCLEOTIDE SEQUENCE [LARGE SCALE GENOMIC DNA]</scope>
    <source>
        <strain evidence="1">DUOXIRENSHENG_FW03</strain>
        <tissue evidence="1">Leaves</tissue>
    </source>
</reference>
<organism evidence="1 2">
    <name type="scientific">Psophocarpus tetragonolobus</name>
    <name type="common">Winged bean</name>
    <name type="synonym">Dolichos tetragonolobus</name>
    <dbReference type="NCBI Taxonomy" id="3891"/>
    <lineage>
        <taxon>Eukaryota</taxon>
        <taxon>Viridiplantae</taxon>
        <taxon>Streptophyta</taxon>
        <taxon>Embryophyta</taxon>
        <taxon>Tracheophyta</taxon>
        <taxon>Spermatophyta</taxon>
        <taxon>Magnoliopsida</taxon>
        <taxon>eudicotyledons</taxon>
        <taxon>Gunneridae</taxon>
        <taxon>Pentapetalae</taxon>
        <taxon>rosids</taxon>
        <taxon>fabids</taxon>
        <taxon>Fabales</taxon>
        <taxon>Fabaceae</taxon>
        <taxon>Papilionoideae</taxon>
        <taxon>50 kb inversion clade</taxon>
        <taxon>NPAAA clade</taxon>
        <taxon>indigoferoid/millettioid clade</taxon>
        <taxon>Phaseoleae</taxon>
        <taxon>Psophocarpus</taxon>
    </lineage>
</organism>
<gene>
    <name evidence="1" type="ORF">VNO78_20558</name>
</gene>
<evidence type="ECO:0000313" key="2">
    <source>
        <dbReference type="Proteomes" id="UP001386955"/>
    </source>
</evidence>